<dbReference type="RefSeq" id="WP_306831533.1">
    <property type="nucleotide sequence ID" value="NZ_JAUSRF010000002.1"/>
</dbReference>
<evidence type="ECO:0000313" key="3">
    <source>
        <dbReference type="Proteomes" id="UP001241472"/>
    </source>
</evidence>
<dbReference type="Gene3D" id="1.20.1420.60">
    <property type="match status" value="1"/>
</dbReference>
<reference evidence="2 3" key="1">
    <citation type="submission" date="2023-07" db="EMBL/GenBank/DDBJ databases">
        <title>Sorghum-associated microbial communities from plants grown in Nebraska, USA.</title>
        <authorList>
            <person name="Schachtman D."/>
        </authorList>
    </citation>
    <scope>NUCLEOTIDE SEQUENCE [LARGE SCALE GENOMIC DNA]</scope>
    <source>
        <strain evidence="2 3">DS1307</strain>
    </source>
</reference>
<dbReference type="InterPro" id="IPR025402">
    <property type="entry name" value="DMP19_C"/>
</dbReference>
<dbReference type="EMBL" id="JAUSRF010000002">
    <property type="protein sequence ID" value="MDP9836169.1"/>
    <property type="molecule type" value="Genomic_DNA"/>
</dbReference>
<proteinExistence type="predicted"/>
<dbReference type="Proteomes" id="UP001241472">
    <property type="component" value="Unassembled WGS sequence"/>
</dbReference>
<name>A0ABT9PR33_9HYPH</name>
<gene>
    <name evidence="2" type="ORF">J2T09_000911</name>
</gene>
<organism evidence="2 3">
    <name type="scientific">Neorhizobium huautlense</name>
    <dbReference type="NCBI Taxonomy" id="67774"/>
    <lineage>
        <taxon>Bacteria</taxon>
        <taxon>Pseudomonadati</taxon>
        <taxon>Pseudomonadota</taxon>
        <taxon>Alphaproteobacteria</taxon>
        <taxon>Hyphomicrobiales</taxon>
        <taxon>Rhizobiaceae</taxon>
        <taxon>Rhizobium/Agrobacterium group</taxon>
        <taxon>Neorhizobium</taxon>
    </lineage>
</organism>
<dbReference type="Pfam" id="PF14300">
    <property type="entry name" value="DMP19"/>
    <property type="match status" value="2"/>
</dbReference>
<evidence type="ECO:0000313" key="2">
    <source>
        <dbReference type="EMBL" id="MDP9836169.1"/>
    </source>
</evidence>
<feature type="domain" description="DNA mimic protein DMP19 C-terminal" evidence="1">
    <location>
        <begin position="98"/>
        <end position="183"/>
    </location>
</feature>
<comment type="caution">
    <text evidence="2">The sequence shown here is derived from an EMBL/GenBank/DDBJ whole genome shotgun (WGS) entry which is preliminary data.</text>
</comment>
<evidence type="ECO:0000259" key="1">
    <source>
        <dbReference type="Pfam" id="PF14300"/>
    </source>
</evidence>
<protein>
    <recommendedName>
        <fullName evidence="1">DNA mimic protein DMP19 C-terminal domain-containing protein</fullName>
    </recommendedName>
</protein>
<keyword evidence="3" id="KW-1185">Reference proteome</keyword>
<accession>A0ABT9PR33</accession>
<feature type="domain" description="DNA mimic protein DMP19 C-terminal" evidence="1">
    <location>
        <begin position="238"/>
        <end position="328"/>
    </location>
</feature>
<sequence length="353" mass="40025">MAAALADEERKACDLEGLKRYPMSFAIAQHAIPIGLPDIFFRDREVTPTPDEFTFEYVKSEEAAVKRRQALTRGLATFPEIQRPILMLVAGSQWTSKPGGLKAFFVSRNSIHVDELLAVLDAEGLNQHAALLREGKAYFGPDYGTELQRYRRWNRGKGDLDKDFERYFKELDARFRQLPRLLDEAVKRIEASPELTAIYEPIRANMPEETRFRRLSGGIFACVDPYDDVDAVLSRLVALPKPYSQIMVVKYFQDEMLNGSVHQAFFNSSGNFMPQVEAALTGWGLTKHAEAVRKGIAMFPTPYPRDIEERRNFMATKGEDFDAALYELTGPVDDGAMSEAMIRIARENDILPK</sequence>